<evidence type="ECO:0000259" key="6">
    <source>
        <dbReference type="Pfam" id="PF00724"/>
    </source>
</evidence>
<dbReference type="GO" id="GO:0003959">
    <property type="term" value="F:NADPH dehydrogenase activity"/>
    <property type="evidence" value="ECO:0007669"/>
    <property type="project" value="InterPro"/>
</dbReference>
<dbReference type="Proteomes" id="UP000244064">
    <property type="component" value="Unassembled WGS sequence"/>
</dbReference>
<sequence length="371" mass="40512">MSQLFQPLTLRQLTLPNRIAVSPMCQYSAREGLANDWHLVHLGSRAVGGAGLVIVEATAVLPEGRISPEDLGLWCDEQIEPLRRITRFIEQQGAVAGIQLAHAGRKASTWAPWLGRHGSVPLAAGGWTPVAPSPIAFDPEHALPEVLDETAIEAVIEAFVRAAERALAAGFKVVEVHAAHGYLLHQFLSPLSNQRQDDYGGSFDNRIRLLLQVCAAVRAVWPQELPLFVRLSATDWVEDGWNPDETVALARHLKTLGVDLVDVSSGGTAAQADIPLGPGYQTPFAERVRREAGIAAGTVGLITEPAQAEHILRTGQADLILLARELLRDPYWPLHAGEALNDRTVPWPAPYVRAARRDTPIRNLTEQPRKE</sequence>
<dbReference type="PANTHER" id="PTHR43303:SF4">
    <property type="entry name" value="NADPH DEHYDROGENASE C23G7.10C-RELATED"/>
    <property type="match status" value="1"/>
</dbReference>
<dbReference type="EMBL" id="QASN01000006">
    <property type="protein sequence ID" value="PTU75834.1"/>
    <property type="molecule type" value="Genomic_DNA"/>
</dbReference>
<dbReference type="InterPro" id="IPR001155">
    <property type="entry name" value="OxRdtase_FMN_N"/>
</dbReference>
<protein>
    <submittedName>
        <fullName evidence="7">Oxidoreductase</fullName>
    </submittedName>
</protein>
<accession>A0A2T5PDM7</accession>
<dbReference type="InterPro" id="IPR044152">
    <property type="entry name" value="YqjM-like"/>
</dbReference>
<dbReference type="GO" id="GO:0010181">
    <property type="term" value="F:FMN binding"/>
    <property type="evidence" value="ECO:0007669"/>
    <property type="project" value="InterPro"/>
</dbReference>
<keyword evidence="3" id="KW-0288">FMN</keyword>
<evidence type="ECO:0000256" key="4">
    <source>
        <dbReference type="ARBA" id="ARBA00022857"/>
    </source>
</evidence>
<evidence type="ECO:0000313" key="8">
    <source>
        <dbReference type="Proteomes" id="UP000244064"/>
    </source>
</evidence>
<evidence type="ECO:0000313" key="7">
    <source>
        <dbReference type="EMBL" id="PTU75834.1"/>
    </source>
</evidence>
<evidence type="ECO:0000256" key="2">
    <source>
        <dbReference type="ARBA" id="ARBA00022630"/>
    </source>
</evidence>
<dbReference type="GO" id="GO:0050661">
    <property type="term" value="F:NADP binding"/>
    <property type="evidence" value="ECO:0007669"/>
    <property type="project" value="InterPro"/>
</dbReference>
<proteinExistence type="predicted"/>
<dbReference type="InterPro" id="IPR013785">
    <property type="entry name" value="Aldolase_TIM"/>
</dbReference>
<dbReference type="CDD" id="cd02932">
    <property type="entry name" value="OYE_YqiM_FMN"/>
    <property type="match status" value="1"/>
</dbReference>
<dbReference type="OrthoDB" id="8523426at2"/>
<dbReference type="SUPFAM" id="SSF51395">
    <property type="entry name" value="FMN-linked oxidoreductases"/>
    <property type="match status" value="1"/>
</dbReference>
<reference evidence="7 8" key="1">
    <citation type="submission" date="2018-04" db="EMBL/GenBank/DDBJ databases">
        <title>Pseudomonas sp. nov., isolated from mangrove soil.</title>
        <authorList>
            <person name="Chen C."/>
        </authorList>
    </citation>
    <scope>NUCLEOTIDE SEQUENCE [LARGE SCALE GENOMIC DNA]</scope>
    <source>
        <strain evidence="7 8">TC-11</strain>
    </source>
</reference>
<keyword evidence="4" id="KW-0521">NADP</keyword>
<name>A0A2T5PDM7_9PSED</name>
<dbReference type="Pfam" id="PF00724">
    <property type="entry name" value="Oxidored_FMN"/>
    <property type="match status" value="1"/>
</dbReference>
<dbReference type="PANTHER" id="PTHR43303">
    <property type="entry name" value="NADPH DEHYDROGENASE C23G7.10C-RELATED"/>
    <property type="match status" value="1"/>
</dbReference>
<keyword evidence="5" id="KW-0560">Oxidoreductase</keyword>
<dbReference type="AlphaFoldDB" id="A0A2T5PDM7"/>
<organism evidence="7 8">
    <name type="scientific">Pseudomonas mangrovi</name>
    <dbReference type="NCBI Taxonomy" id="2161748"/>
    <lineage>
        <taxon>Bacteria</taxon>
        <taxon>Pseudomonadati</taxon>
        <taxon>Pseudomonadota</taxon>
        <taxon>Gammaproteobacteria</taxon>
        <taxon>Pseudomonadales</taxon>
        <taxon>Pseudomonadaceae</taxon>
        <taxon>Pseudomonas</taxon>
    </lineage>
</organism>
<dbReference type="RefSeq" id="WP_108105457.1">
    <property type="nucleotide sequence ID" value="NZ_QASN01000006.1"/>
</dbReference>
<dbReference type="Gene3D" id="3.20.20.70">
    <property type="entry name" value="Aldolase class I"/>
    <property type="match status" value="1"/>
</dbReference>
<feature type="domain" description="NADH:flavin oxidoreductase/NADH oxidase N-terminal" evidence="6">
    <location>
        <begin position="3"/>
        <end position="342"/>
    </location>
</feature>
<comment type="cofactor">
    <cofactor evidence="1">
        <name>FMN</name>
        <dbReference type="ChEBI" id="CHEBI:58210"/>
    </cofactor>
</comment>
<evidence type="ECO:0000256" key="3">
    <source>
        <dbReference type="ARBA" id="ARBA00022643"/>
    </source>
</evidence>
<gene>
    <name evidence="7" type="ORF">DBO85_03950</name>
</gene>
<evidence type="ECO:0000256" key="5">
    <source>
        <dbReference type="ARBA" id="ARBA00023002"/>
    </source>
</evidence>
<keyword evidence="8" id="KW-1185">Reference proteome</keyword>
<keyword evidence="2" id="KW-0285">Flavoprotein</keyword>
<comment type="caution">
    <text evidence="7">The sequence shown here is derived from an EMBL/GenBank/DDBJ whole genome shotgun (WGS) entry which is preliminary data.</text>
</comment>
<evidence type="ECO:0000256" key="1">
    <source>
        <dbReference type="ARBA" id="ARBA00001917"/>
    </source>
</evidence>